<dbReference type="EMBL" id="CP002869">
    <property type="protein sequence ID" value="AEI39694.1"/>
    <property type="molecule type" value="Genomic_DNA"/>
</dbReference>
<dbReference type="KEGG" id="pms:KNP414_01126"/>
<evidence type="ECO:0000313" key="1">
    <source>
        <dbReference type="EMBL" id="AEI39694.1"/>
    </source>
</evidence>
<proteinExistence type="predicted"/>
<protein>
    <submittedName>
        <fullName evidence="1">Uncharacterized protein</fullName>
    </submittedName>
</protein>
<dbReference type="AlphaFoldDB" id="F8FEZ4"/>
<organism evidence="1 2">
    <name type="scientific">Paenibacillus mucilaginosus (strain KNP414)</name>
    <dbReference type="NCBI Taxonomy" id="1036673"/>
    <lineage>
        <taxon>Bacteria</taxon>
        <taxon>Bacillati</taxon>
        <taxon>Bacillota</taxon>
        <taxon>Bacilli</taxon>
        <taxon>Bacillales</taxon>
        <taxon>Paenibacillaceae</taxon>
        <taxon>Paenibacillus</taxon>
    </lineage>
</organism>
<gene>
    <name evidence="1" type="ordered locus">KNP414_01126</name>
</gene>
<evidence type="ECO:0000313" key="2">
    <source>
        <dbReference type="Proteomes" id="UP000006620"/>
    </source>
</evidence>
<dbReference type="HOGENOM" id="CLU_3009992_0_0_9"/>
<sequence>MLIAKINIISDLFSYSTPSFFINGPLKFGNVTLIYAGYAIRAAATGCLTMPVFQKA</sequence>
<name>F8FEZ4_PAEMK</name>
<dbReference type="PATRIC" id="fig|1036673.3.peg.990"/>
<reference evidence="2" key="1">
    <citation type="submission" date="2011-06" db="EMBL/GenBank/DDBJ databases">
        <title>Complete genome sequence of Paenibacillus mucilaginosus KNP414.</title>
        <authorList>
            <person name="Wang J."/>
            <person name="Hu S."/>
            <person name="Hu X."/>
            <person name="Zhang B."/>
            <person name="Dong D."/>
            <person name="Zhang S."/>
            <person name="Zhao K."/>
            <person name="Wu D."/>
        </authorList>
    </citation>
    <scope>NUCLEOTIDE SEQUENCE [LARGE SCALE GENOMIC DNA]</scope>
    <source>
        <strain evidence="2">KNP414</strain>
    </source>
</reference>
<dbReference type="Proteomes" id="UP000006620">
    <property type="component" value="Chromosome"/>
</dbReference>
<reference evidence="1 2" key="2">
    <citation type="journal article" date="2013" name="Genome Announc.">
        <title>Genome Sequence of Growth-Improving Paenibacillus mucilaginosus Strain KNP414.</title>
        <authorList>
            <person name="Lu J.J."/>
            <person name="Wang J.F."/>
            <person name="Hu X.F."/>
        </authorList>
    </citation>
    <scope>NUCLEOTIDE SEQUENCE [LARGE SCALE GENOMIC DNA]</scope>
    <source>
        <strain evidence="1 2">KNP414</strain>
    </source>
</reference>
<accession>F8FEZ4</accession>